<feature type="chain" id="PRO_5046209910" evidence="1">
    <location>
        <begin position="23"/>
        <end position="103"/>
    </location>
</feature>
<name>A0ABY1QUW0_9BURK</name>
<keyword evidence="1" id="KW-0732">Signal</keyword>
<evidence type="ECO:0000313" key="3">
    <source>
        <dbReference type="Proteomes" id="UP001158049"/>
    </source>
</evidence>
<keyword evidence="3" id="KW-1185">Reference proteome</keyword>
<sequence length="103" mass="11489">MRQFVTFLCSTVMIGTALNAVAEDSGCSLTYEYTPQNFGGGVLPQRTATFPAESRFCAQDNGSGPYRFYICKNGTWTQYSADMQKEDGRCAMSGIEPQHFKRF</sequence>
<dbReference type="Proteomes" id="UP001158049">
    <property type="component" value="Unassembled WGS sequence"/>
</dbReference>
<feature type="signal peptide" evidence="1">
    <location>
        <begin position="1"/>
        <end position="22"/>
    </location>
</feature>
<dbReference type="RefSeq" id="WP_283445691.1">
    <property type="nucleotide sequence ID" value="NZ_FXUL01000045.1"/>
</dbReference>
<proteinExistence type="predicted"/>
<accession>A0ABY1QUW0</accession>
<dbReference type="EMBL" id="FXUL01000045">
    <property type="protein sequence ID" value="SMP81580.1"/>
    <property type="molecule type" value="Genomic_DNA"/>
</dbReference>
<organism evidence="2 3">
    <name type="scientific">Noviherbaspirillum suwonense</name>
    <dbReference type="NCBI Taxonomy" id="1224511"/>
    <lineage>
        <taxon>Bacteria</taxon>
        <taxon>Pseudomonadati</taxon>
        <taxon>Pseudomonadota</taxon>
        <taxon>Betaproteobacteria</taxon>
        <taxon>Burkholderiales</taxon>
        <taxon>Oxalobacteraceae</taxon>
        <taxon>Noviherbaspirillum</taxon>
    </lineage>
</organism>
<comment type="caution">
    <text evidence="2">The sequence shown here is derived from an EMBL/GenBank/DDBJ whole genome shotgun (WGS) entry which is preliminary data.</text>
</comment>
<evidence type="ECO:0000313" key="2">
    <source>
        <dbReference type="EMBL" id="SMP81580.1"/>
    </source>
</evidence>
<reference evidence="2 3" key="1">
    <citation type="submission" date="2017-05" db="EMBL/GenBank/DDBJ databases">
        <authorList>
            <person name="Varghese N."/>
            <person name="Submissions S."/>
        </authorList>
    </citation>
    <scope>NUCLEOTIDE SEQUENCE [LARGE SCALE GENOMIC DNA]</scope>
    <source>
        <strain evidence="2 3">DSM 26001</strain>
    </source>
</reference>
<gene>
    <name evidence="2" type="ORF">SAMN06295970_14519</name>
</gene>
<protein>
    <submittedName>
        <fullName evidence="2">Uncharacterized protein</fullName>
    </submittedName>
</protein>
<evidence type="ECO:0000256" key="1">
    <source>
        <dbReference type="SAM" id="SignalP"/>
    </source>
</evidence>